<feature type="compositionally biased region" description="Polar residues" evidence="1">
    <location>
        <begin position="153"/>
        <end position="162"/>
    </location>
</feature>
<feature type="compositionally biased region" description="Basic and acidic residues" evidence="1">
    <location>
        <begin position="431"/>
        <end position="440"/>
    </location>
</feature>
<feature type="compositionally biased region" description="Polar residues" evidence="1">
    <location>
        <begin position="457"/>
        <end position="469"/>
    </location>
</feature>
<proteinExistence type="predicted"/>
<feature type="compositionally biased region" description="Low complexity" evidence="1">
    <location>
        <begin position="416"/>
        <end position="427"/>
    </location>
</feature>
<accession>A0AAW1P0I1</accession>
<feature type="region of interest" description="Disordered" evidence="1">
    <location>
        <begin position="90"/>
        <end position="109"/>
    </location>
</feature>
<organism evidence="2 3">
    <name type="scientific">Symbiochloris irregularis</name>
    <dbReference type="NCBI Taxonomy" id="706552"/>
    <lineage>
        <taxon>Eukaryota</taxon>
        <taxon>Viridiplantae</taxon>
        <taxon>Chlorophyta</taxon>
        <taxon>core chlorophytes</taxon>
        <taxon>Trebouxiophyceae</taxon>
        <taxon>Trebouxiales</taxon>
        <taxon>Trebouxiaceae</taxon>
        <taxon>Symbiochloris</taxon>
    </lineage>
</organism>
<dbReference type="Proteomes" id="UP001465755">
    <property type="component" value="Unassembled WGS sequence"/>
</dbReference>
<comment type="caution">
    <text evidence="2">The sequence shown here is derived from an EMBL/GenBank/DDBJ whole genome shotgun (WGS) entry which is preliminary data.</text>
</comment>
<feature type="compositionally biased region" description="Low complexity" evidence="1">
    <location>
        <begin position="182"/>
        <end position="200"/>
    </location>
</feature>
<feature type="compositionally biased region" description="Basic and acidic residues" evidence="1">
    <location>
        <begin position="119"/>
        <end position="132"/>
    </location>
</feature>
<feature type="compositionally biased region" description="Polar residues" evidence="1">
    <location>
        <begin position="441"/>
        <end position="450"/>
    </location>
</feature>
<feature type="region of interest" description="Disordered" evidence="1">
    <location>
        <begin position="346"/>
        <end position="367"/>
    </location>
</feature>
<protein>
    <submittedName>
        <fullName evidence="2">Uncharacterized protein</fullName>
    </submittedName>
</protein>
<evidence type="ECO:0000256" key="1">
    <source>
        <dbReference type="SAM" id="MobiDB-lite"/>
    </source>
</evidence>
<feature type="region of interest" description="Disordered" evidence="1">
    <location>
        <begin position="269"/>
        <end position="302"/>
    </location>
</feature>
<feature type="region of interest" description="Disordered" evidence="1">
    <location>
        <begin position="119"/>
        <end position="255"/>
    </location>
</feature>
<gene>
    <name evidence="2" type="ORF">WJX73_005680</name>
</gene>
<dbReference type="AlphaFoldDB" id="A0AAW1P0I1"/>
<evidence type="ECO:0000313" key="2">
    <source>
        <dbReference type="EMBL" id="KAK9800885.1"/>
    </source>
</evidence>
<feature type="region of interest" description="Disordered" evidence="1">
    <location>
        <begin position="412"/>
        <end position="482"/>
    </location>
</feature>
<keyword evidence="3" id="KW-1185">Reference proteome</keyword>
<sequence length="482" mass="50923">MSHVPSTYGGYLTSEAEFCNLQLLYLRRSSGEEWGMSTFSSPARPASQLIAPSPQDSPGLLDRMDAALDKAAADLAAISSEHDLAEFSPLAETEHSEAPVQPQQAPTTSRVHMIVEALEKTGRRGGANDERPASPAASTPRRRNPLSKLLGSFTRSTPSSPHDTPDATKGVSFAPPPPTAPPAAAGEAPAAQAEEPQAESAELRSHPIRQSSTTASELYFGSQPPSRRGTMEREGSYHVTGAPLGPSSSDITRQGSFMQRLKTALGGNLRMGAKDGATPDHTPMGPETQLSQAAVSGIPSAKQAERPFNIYRRFSRNHTGLEHSKTAPDLGETKAAFAFEDLFRSQPAREPHESSSAQAEDAGVEAPAGHVRAQPFYMGAEGGVGGESSLPASMVELQSQHSVPSQPAPLAQLLQADPGSGDSAGSGTIHAHVDRLDGRDSTQVPASPRTQARDSFEQLSQQMKQNGGSMLQMKEPFALTKG</sequence>
<name>A0AAW1P0I1_9CHLO</name>
<evidence type="ECO:0000313" key="3">
    <source>
        <dbReference type="Proteomes" id="UP001465755"/>
    </source>
</evidence>
<reference evidence="2 3" key="1">
    <citation type="journal article" date="2024" name="Nat. Commun.">
        <title>Phylogenomics reveals the evolutionary origins of lichenization in chlorophyte algae.</title>
        <authorList>
            <person name="Puginier C."/>
            <person name="Libourel C."/>
            <person name="Otte J."/>
            <person name="Skaloud P."/>
            <person name="Haon M."/>
            <person name="Grisel S."/>
            <person name="Petersen M."/>
            <person name="Berrin J.G."/>
            <person name="Delaux P.M."/>
            <person name="Dal Grande F."/>
            <person name="Keller J."/>
        </authorList>
    </citation>
    <scope>NUCLEOTIDE SEQUENCE [LARGE SCALE GENOMIC DNA]</scope>
    <source>
        <strain evidence="2 3">SAG 2036</strain>
    </source>
</reference>
<feature type="compositionally biased region" description="Polar residues" evidence="1">
    <location>
        <begin position="246"/>
        <end position="255"/>
    </location>
</feature>
<dbReference type="EMBL" id="JALJOQ010000078">
    <property type="protein sequence ID" value="KAK9800885.1"/>
    <property type="molecule type" value="Genomic_DNA"/>
</dbReference>